<accession>A0ABX2ANJ7</accession>
<gene>
    <name evidence="1" type="ORF">HPS56_05445</name>
</gene>
<evidence type="ECO:0000313" key="1">
    <source>
        <dbReference type="EMBL" id="NPD91799.1"/>
    </source>
</evidence>
<dbReference type="EMBL" id="JABKKF010000004">
    <property type="protein sequence ID" value="NPD91799.1"/>
    <property type="molecule type" value="Genomic_DNA"/>
</dbReference>
<keyword evidence="2" id="KW-1185">Reference proteome</keyword>
<sequence>MLRTGKVEIDEIEANKELERAGLMSDDNSKPGRPLREFLSALRDANKLPQNIRQLYGAWKIKHSKTIAKVLQIFQF</sequence>
<proteinExistence type="predicted"/>
<protein>
    <submittedName>
        <fullName evidence="1">Uncharacterized protein</fullName>
    </submittedName>
</protein>
<dbReference type="RefSeq" id="WP_172275149.1">
    <property type="nucleotide sequence ID" value="NZ_CASGMU010000003.1"/>
</dbReference>
<organism evidence="1 2">
    <name type="scientific">Xylanibacter muris</name>
    <dbReference type="NCBI Taxonomy" id="2736290"/>
    <lineage>
        <taxon>Bacteria</taxon>
        <taxon>Pseudomonadati</taxon>
        <taxon>Bacteroidota</taxon>
        <taxon>Bacteroidia</taxon>
        <taxon>Bacteroidales</taxon>
        <taxon>Prevotellaceae</taxon>
        <taxon>Xylanibacter</taxon>
    </lineage>
</organism>
<comment type="caution">
    <text evidence="1">The sequence shown here is derived from an EMBL/GenBank/DDBJ whole genome shotgun (WGS) entry which is preliminary data.</text>
</comment>
<evidence type="ECO:0000313" key="2">
    <source>
        <dbReference type="Proteomes" id="UP000714420"/>
    </source>
</evidence>
<dbReference type="Proteomes" id="UP000714420">
    <property type="component" value="Unassembled WGS sequence"/>
</dbReference>
<reference evidence="1 2" key="1">
    <citation type="submission" date="2020-05" db="EMBL/GenBank/DDBJ databases">
        <title>Distinct polysaccharide utilization as determinants for interspecies competition between intestinal Prevotella spp.</title>
        <authorList>
            <person name="Galvez E.J.C."/>
            <person name="Iljazovic A."/>
            <person name="Strowig T."/>
        </authorList>
    </citation>
    <scope>NUCLEOTIDE SEQUENCE [LARGE SCALE GENOMIC DNA]</scope>
    <source>
        <strain evidence="1 2">PMUR</strain>
    </source>
</reference>
<name>A0ABX2ANJ7_9BACT</name>